<feature type="compositionally biased region" description="Low complexity" evidence="4">
    <location>
        <begin position="284"/>
        <end position="299"/>
    </location>
</feature>
<protein>
    <recommendedName>
        <fullName evidence="2">Mediator of RNA polymerase II transcription subunit 25</fullName>
    </recommendedName>
</protein>
<dbReference type="GO" id="GO:0016592">
    <property type="term" value="C:mediator complex"/>
    <property type="evidence" value="ECO:0007669"/>
    <property type="project" value="TreeGrafter"/>
</dbReference>
<feature type="compositionally biased region" description="Polar residues" evidence="4">
    <location>
        <begin position="346"/>
        <end position="367"/>
    </location>
</feature>
<proteinExistence type="inferred from homology"/>
<sequence length="560" mass="61395">MADKQLIIVVEGTSSMGPHWKTIVSDYLEKIIRAFCTNSTADDKTVEKSAASPASDSTFELALVVFNTRGPYSAFLVRRSSWTRDVDSFIGWLSNLSLSGGGWEDVATTEGLAEALMMFAIPQNGYQAQQNVDGKRHCVLVSTSNPYPLPTLVYRPKIENPEQEENDESQTNNYIYDAETVAEWFGQCSVSLSVISPRQLPKLRAIYNAAKCSQKTSEPTVYVKQPHYLVLVSDIFVEACAALRQSSTPPGPEPSTGNAPQSDIKKEQKTETSIKSGPAQPRYVSSSATSSHASSPPVSQENITKNESVSEIKTPTVSNPQSLQLATTSTSRAQGMPQQAQGAQSVGKNGSASQMPASQRGPTSLPSRQPKYTRVWEGSLCVMKQGQPILITKMEGFRNVKVSETIAADWPRVMHVARVVSQDHMNTNQYVGKADFLVFRAMNQHVFLSQLQEKQLCAVVQLPSQTLLLSMSDKACRLIGMLFPEDSVILKPQIPDQGGQHEVQIQLLQQHLQSQQQQNQHSQQQQQQLTQLQQQQVGGGTSQGYMKGNLANNGRGGFSG</sequence>
<feature type="region of interest" description="Disordered" evidence="4">
    <location>
        <begin position="245"/>
        <end position="370"/>
    </location>
</feature>
<reference evidence="6" key="1">
    <citation type="submission" date="2024-03" db="EMBL/GenBank/DDBJ databases">
        <title>WGS assembly of Saponaria officinalis var. Norfolk2.</title>
        <authorList>
            <person name="Jenkins J."/>
            <person name="Shu S."/>
            <person name="Grimwood J."/>
            <person name="Barry K."/>
            <person name="Goodstein D."/>
            <person name="Schmutz J."/>
            <person name="Leebens-Mack J."/>
            <person name="Osbourn A."/>
        </authorList>
    </citation>
    <scope>NUCLEOTIDE SEQUENCE [LARGE SCALE GENOMIC DNA]</scope>
    <source>
        <strain evidence="6">JIC</strain>
    </source>
</reference>
<dbReference type="InterPro" id="IPR021419">
    <property type="entry name" value="Mediator_Med25_VWA"/>
</dbReference>
<evidence type="ECO:0000313" key="6">
    <source>
        <dbReference type="EMBL" id="KAK9725100.1"/>
    </source>
</evidence>
<comment type="similarity">
    <text evidence="1">Belongs to the Mediator complex subunit 25 family.</text>
</comment>
<evidence type="ECO:0000256" key="1">
    <source>
        <dbReference type="ARBA" id="ARBA00009102"/>
    </source>
</evidence>
<gene>
    <name evidence="6" type="ORF">RND81_05G122700</name>
</gene>
<keyword evidence="7" id="KW-1185">Reference proteome</keyword>
<dbReference type="InterPro" id="IPR036465">
    <property type="entry name" value="vWFA_dom_sf"/>
</dbReference>
<keyword evidence="3" id="KW-0175">Coiled coil</keyword>
<evidence type="ECO:0000256" key="2">
    <source>
        <dbReference type="ARBA" id="ARBA00019694"/>
    </source>
</evidence>
<comment type="caution">
    <text evidence="6">The sequence shown here is derived from an EMBL/GenBank/DDBJ whole genome shotgun (WGS) entry which is preliminary data.</text>
</comment>
<evidence type="ECO:0000259" key="5">
    <source>
        <dbReference type="Pfam" id="PF11265"/>
    </source>
</evidence>
<dbReference type="GO" id="GO:0005667">
    <property type="term" value="C:transcription regulator complex"/>
    <property type="evidence" value="ECO:0007669"/>
    <property type="project" value="TreeGrafter"/>
</dbReference>
<dbReference type="Proteomes" id="UP001443914">
    <property type="component" value="Unassembled WGS sequence"/>
</dbReference>
<dbReference type="AlphaFoldDB" id="A0AAW1KXN9"/>
<feature type="region of interest" description="Disordered" evidence="4">
    <location>
        <begin position="538"/>
        <end position="560"/>
    </location>
</feature>
<dbReference type="GO" id="GO:0045944">
    <property type="term" value="P:positive regulation of transcription by RNA polymerase II"/>
    <property type="evidence" value="ECO:0007669"/>
    <property type="project" value="TreeGrafter"/>
</dbReference>
<dbReference type="PANTHER" id="PTHR12433:SF11">
    <property type="entry name" value="MEDIATOR OF RNA POLYMERASE II TRANSCRIPTION SUBUNIT 25"/>
    <property type="match status" value="1"/>
</dbReference>
<evidence type="ECO:0000256" key="4">
    <source>
        <dbReference type="SAM" id="MobiDB-lite"/>
    </source>
</evidence>
<accession>A0AAW1KXN9</accession>
<name>A0AAW1KXN9_SAPOF</name>
<feature type="compositionally biased region" description="Basic and acidic residues" evidence="4">
    <location>
        <begin position="263"/>
        <end position="272"/>
    </location>
</feature>
<feature type="compositionally biased region" description="Polar residues" evidence="4">
    <location>
        <begin position="300"/>
        <end position="332"/>
    </location>
</feature>
<dbReference type="SUPFAM" id="SSF53300">
    <property type="entry name" value="vWA-like"/>
    <property type="match status" value="1"/>
</dbReference>
<dbReference type="Pfam" id="PF11265">
    <property type="entry name" value="Med25_VWA"/>
    <property type="match status" value="1"/>
</dbReference>
<evidence type="ECO:0000313" key="7">
    <source>
        <dbReference type="Proteomes" id="UP001443914"/>
    </source>
</evidence>
<evidence type="ECO:0000256" key="3">
    <source>
        <dbReference type="SAM" id="Coils"/>
    </source>
</evidence>
<feature type="compositionally biased region" description="Low complexity" evidence="4">
    <location>
        <begin position="333"/>
        <end position="344"/>
    </location>
</feature>
<feature type="domain" description="Mediator of RNA polymerase II transcription subunit 25 von Willebrand factor type A" evidence="5">
    <location>
        <begin position="4"/>
        <end position="235"/>
    </location>
</feature>
<dbReference type="PANTHER" id="PTHR12433">
    <property type="entry name" value="MEDIATOR OF RNA POLYMERASE II TRANSCRIPTION SUBUNIT 25"/>
    <property type="match status" value="1"/>
</dbReference>
<organism evidence="6 7">
    <name type="scientific">Saponaria officinalis</name>
    <name type="common">Common soapwort</name>
    <name type="synonym">Lychnis saponaria</name>
    <dbReference type="NCBI Taxonomy" id="3572"/>
    <lineage>
        <taxon>Eukaryota</taxon>
        <taxon>Viridiplantae</taxon>
        <taxon>Streptophyta</taxon>
        <taxon>Embryophyta</taxon>
        <taxon>Tracheophyta</taxon>
        <taxon>Spermatophyta</taxon>
        <taxon>Magnoliopsida</taxon>
        <taxon>eudicotyledons</taxon>
        <taxon>Gunneridae</taxon>
        <taxon>Pentapetalae</taxon>
        <taxon>Caryophyllales</taxon>
        <taxon>Caryophyllaceae</taxon>
        <taxon>Caryophylleae</taxon>
        <taxon>Saponaria</taxon>
    </lineage>
</organism>
<dbReference type="EMBL" id="JBDFQZ010000005">
    <property type="protein sequence ID" value="KAK9725100.1"/>
    <property type="molecule type" value="Genomic_DNA"/>
</dbReference>
<feature type="coiled-coil region" evidence="3">
    <location>
        <begin position="505"/>
        <end position="535"/>
    </location>
</feature>